<keyword evidence="2" id="KW-0378">Hydrolase</keyword>
<dbReference type="AlphaFoldDB" id="A0A164HXF0"/>
<accession>A0A164HXF0</accession>
<dbReference type="PANTHER" id="PTHR43689">
    <property type="entry name" value="HYDROLASE"/>
    <property type="match status" value="1"/>
</dbReference>
<dbReference type="InterPro" id="IPR029058">
    <property type="entry name" value="AB_hydrolase_fold"/>
</dbReference>
<dbReference type="STRING" id="455432.AWN90_14070"/>
<dbReference type="GO" id="GO:0016787">
    <property type="term" value="F:hydrolase activity"/>
    <property type="evidence" value="ECO:0007669"/>
    <property type="project" value="UniProtKB-KW"/>
</dbReference>
<dbReference type="Proteomes" id="UP000076512">
    <property type="component" value="Unassembled WGS sequence"/>
</dbReference>
<evidence type="ECO:0000313" key="2">
    <source>
        <dbReference type="EMBL" id="KZM68904.1"/>
    </source>
</evidence>
<name>A0A164HXF0_9NOCA</name>
<reference evidence="2 3" key="1">
    <citation type="submission" date="2016-04" db="EMBL/GenBank/DDBJ databases">
        <authorList>
            <person name="Evans L.H."/>
            <person name="Alamgir A."/>
            <person name="Owens N."/>
            <person name="Weber N.D."/>
            <person name="Virtaneva K."/>
            <person name="Barbian K."/>
            <person name="Babar A."/>
            <person name="Rosenke K."/>
        </authorList>
    </citation>
    <scope>NUCLEOTIDE SEQUENCE [LARGE SCALE GENOMIC DNA]</scope>
    <source>
        <strain evidence="2 3">IFM 0406</strain>
    </source>
</reference>
<dbReference type="RefSeq" id="WP_067580900.1">
    <property type="nucleotide sequence ID" value="NZ_JABMCZ010000002.1"/>
</dbReference>
<evidence type="ECO:0000313" key="3">
    <source>
        <dbReference type="Proteomes" id="UP000076512"/>
    </source>
</evidence>
<gene>
    <name evidence="2" type="ORF">AWN90_14070</name>
</gene>
<dbReference type="SUPFAM" id="SSF53474">
    <property type="entry name" value="alpha/beta-Hydrolases"/>
    <property type="match status" value="1"/>
</dbReference>
<protein>
    <submittedName>
        <fullName evidence="2">Alpha/beta hydrolase</fullName>
    </submittedName>
</protein>
<dbReference type="Pfam" id="PF00561">
    <property type="entry name" value="Abhydrolase_1"/>
    <property type="match status" value="1"/>
</dbReference>
<comment type="caution">
    <text evidence="2">The sequence shown here is derived from an EMBL/GenBank/DDBJ whole genome shotgun (WGS) entry which is preliminary data.</text>
</comment>
<dbReference type="InterPro" id="IPR000073">
    <property type="entry name" value="AB_hydrolase_1"/>
</dbReference>
<dbReference type="EMBL" id="LWGR01000021">
    <property type="protein sequence ID" value="KZM68904.1"/>
    <property type="molecule type" value="Genomic_DNA"/>
</dbReference>
<feature type="domain" description="AB hydrolase-1" evidence="1">
    <location>
        <begin position="30"/>
        <end position="129"/>
    </location>
</feature>
<evidence type="ECO:0000259" key="1">
    <source>
        <dbReference type="Pfam" id="PF00561"/>
    </source>
</evidence>
<dbReference type="PANTHER" id="PTHR43689:SF8">
    <property type="entry name" value="ALPHA_BETA-HYDROLASES SUPERFAMILY PROTEIN"/>
    <property type="match status" value="1"/>
</dbReference>
<sequence length="288" mass="31482">MGISSALGPVSQVDLPGGRIRYHDTGSGAPVVFVHGLLVNADLWRKVVPGVAAAGHRCLAPDWPLGAHSLPVPDADLSPTGAADLIAAFLERLELRDVTLVANDTGGALTQILLTRNRSRVGRVVLTDCDAYDEFFPQPFTPLPRLAAIPGLIRVMLALMRFRPAQRLPLAFGLVTKRPVPPEIADSYLLPAHTSAAVRADLTRFLRGVHKRYTLAAAEHFADLELPVLLAWAREDKAFRVSFAERLARDLPNATLRLIDDSYTFVSEDQPELLTELIVEFTRLHATP</sequence>
<keyword evidence="3" id="KW-1185">Reference proteome</keyword>
<dbReference type="OrthoDB" id="3400345at2"/>
<dbReference type="Gene3D" id="3.40.50.1820">
    <property type="entry name" value="alpha/beta hydrolase"/>
    <property type="match status" value="1"/>
</dbReference>
<proteinExistence type="predicted"/>
<organism evidence="2 3">
    <name type="scientific">Nocardia terpenica</name>
    <dbReference type="NCBI Taxonomy" id="455432"/>
    <lineage>
        <taxon>Bacteria</taxon>
        <taxon>Bacillati</taxon>
        <taxon>Actinomycetota</taxon>
        <taxon>Actinomycetes</taxon>
        <taxon>Mycobacteriales</taxon>
        <taxon>Nocardiaceae</taxon>
        <taxon>Nocardia</taxon>
    </lineage>
</organism>